<feature type="region of interest" description="Disordered" evidence="1">
    <location>
        <begin position="46"/>
        <end position="67"/>
    </location>
</feature>
<organism evidence="2 3">
    <name type="scientific">Streptosporangium subroseum</name>
    <dbReference type="NCBI Taxonomy" id="106412"/>
    <lineage>
        <taxon>Bacteria</taxon>
        <taxon>Bacillati</taxon>
        <taxon>Actinomycetota</taxon>
        <taxon>Actinomycetes</taxon>
        <taxon>Streptosporangiales</taxon>
        <taxon>Streptosporangiaceae</taxon>
        <taxon>Streptosporangium</taxon>
    </lineage>
</organism>
<gene>
    <name evidence="2" type="ORF">SAMN05216276_103426</name>
</gene>
<protein>
    <recommendedName>
        <fullName evidence="4">RNA polymerase sigma-70 factor, ECF subfamily</fullName>
    </recommendedName>
</protein>
<evidence type="ECO:0008006" key="4">
    <source>
        <dbReference type="Google" id="ProtNLM"/>
    </source>
</evidence>
<sequence length="67" mass="7449">MPLSTTLSDAALIERSWRDPGDFALLFDRHAGHIHRYVARRLGDEPPFWPRPARSAGPGPGWSARGV</sequence>
<feature type="compositionally biased region" description="Low complexity" evidence="1">
    <location>
        <begin position="51"/>
        <end position="67"/>
    </location>
</feature>
<evidence type="ECO:0000256" key="1">
    <source>
        <dbReference type="SAM" id="MobiDB-lite"/>
    </source>
</evidence>
<keyword evidence="3" id="KW-1185">Reference proteome</keyword>
<evidence type="ECO:0000313" key="2">
    <source>
        <dbReference type="EMBL" id="SNT31853.1"/>
    </source>
</evidence>
<name>A0A239LPW9_9ACTN</name>
<dbReference type="Proteomes" id="UP000198282">
    <property type="component" value="Unassembled WGS sequence"/>
</dbReference>
<evidence type="ECO:0000313" key="3">
    <source>
        <dbReference type="Proteomes" id="UP000198282"/>
    </source>
</evidence>
<dbReference type="AlphaFoldDB" id="A0A239LPW9"/>
<proteinExistence type="predicted"/>
<accession>A0A239LPW9</accession>
<dbReference type="EMBL" id="FZOD01000034">
    <property type="protein sequence ID" value="SNT31853.1"/>
    <property type="molecule type" value="Genomic_DNA"/>
</dbReference>
<reference evidence="2 3" key="1">
    <citation type="submission" date="2017-06" db="EMBL/GenBank/DDBJ databases">
        <authorList>
            <person name="Kim H.J."/>
            <person name="Triplett B.A."/>
        </authorList>
    </citation>
    <scope>NUCLEOTIDE SEQUENCE [LARGE SCALE GENOMIC DNA]</scope>
    <source>
        <strain evidence="2 3">CGMCC 4.2132</strain>
    </source>
</reference>